<dbReference type="RefSeq" id="WP_134718793.1">
    <property type="nucleotide sequence ID" value="NZ_SDKM01000022.1"/>
</dbReference>
<evidence type="ECO:0000313" key="3">
    <source>
        <dbReference type="Proteomes" id="UP000295198"/>
    </source>
</evidence>
<reference evidence="2 3" key="1">
    <citation type="submission" date="2019-01" db="EMBL/GenBank/DDBJ databases">
        <title>Nocardioides guangzhouensis sp. nov., an actinobacterium isolated from soil.</title>
        <authorList>
            <person name="Fu Y."/>
            <person name="Cai Y."/>
            <person name="Lin Z."/>
            <person name="Chen P."/>
        </authorList>
    </citation>
    <scope>NUCLEOTIDE SEQUENCE [LARGE SCALE GENOMIC DNA]</scope>
    <source>
        <strain evidence="2 3">130</strain>
    </source>
</reference>
<evidence type="ECO:0000313" key="2">
    <source>
        <dbReference type="EMBL" id="RYP84620.1"/>
    </source>
</evidence>
<organism evidence="2 3">
    <name type="scientific">Nocardioides guangzhouensis</name>
    <dbReference type="NCBI Taxonomy" id="2497878"/>
    <lineage>
        <taxon>Bacteria</taxon>
        <taxon>Bacillati</taxon>
        <taxon>Actinomycetota</taxon>
        <taxon>Actinomycetes</taxon>
        <taxon>Propionibacteriales</taxon>
        <taxon>Nocardioidaceae</taxon>
        <taxon>Nocardioides</taxon>
    </lineage>
</organism>
<feature type="region of interest" description="Disordered" evidence="1">
    <location>
        <begin position="70"/>
        <end position="91"/>
    </location>
</feature>
<feature type="region of interest" description="Disordered" evidence="1">
    <location>
        <begin position="1"/>
        <end position="28"/>
    </location>
</feature>
<sequence length="91" mass="9783">MPTTSSPSPAERRLAGQIAAHESWARTPDRAARTAKARAAFFQKFLDEAGGDPVRAEHLRMAHYARLALASAKARRKSQSEPVPSDGGVEG</sequence>
<gene>
    <name evidence="2" type="ORF">EKO23_15260</name>
</gene>
<comment type="caution">
    <text evidence="2">The sequence shown here is derived from an EMBL/GenBank/DDBJ whole genome shotgun (WGS) entry which is preliminary data.</text>
</comment>
<evidence type="ECO:0000256" key="1">
    <source>
        <dbReference type="SAM" id="MobiDB-lite"/>
    </source>
</evidence>
<dbReference type="Proteomes" id="UP000295198">
    <property type="component" value="Unassembled WGS sequence"/>
</dbReference>
<name>A0A4Q4Z9M3_9ACTN</name>
<dbReference type="EMBL" id="SDKM01000022">
    <property type="protein sequence ID" value="RYP84620.1"/>
    <property type="molecule type" value="Genomic_DNA"/>
</dbReference>
<dbReference type="AlphaFoldDB" id="A0A4Q4Z9M3"/>
<protein>
    <submittedName>
        <fullName evidence="2">Uncharacterized protein</fullName>
    </submittedName>
</protein>
<proteinExistence type="predicted"/>
<accession>A0A4Q4Z9M3</accession>
<keyword evidence="3" id="KW-1185">Reference proteome</keyword>